<dbReference type="NCBIfam" id="TIGR02595">
    <property type="entry name" value="PEP_CTERM"/>
    <property type="match status" value="1"/>
</dbReference>
<dbReference type="InterPro" id="IPR013424">
    <property type="entry name" value="Ice-binding_C"/>
</dbReference>
<evidence type="ECO:0008006" key="3">
    <source>
        <dbReference type="Google" id="ProtNLM"/>
    </source>
</evidence>
<dbReference type="Proteomes" id="UP001050975">
    <property type="component" value="Unassembled WGS sequence"/>
</dbReference>
<dbReference type="AlphaFoldDB" id="A0AAV3XK00"/>
<organism evidence="1 2">
    <name type="scientific">Microseira wollei NIES-4236</name>
    <dbReference type="NCBI Taxonomy" id="2530354"/>
    <lineage>
        <taxon>Bacteria</taxon>
        <taxon>Bacillati</taxon>
        <taxon>Cyanobacteriota</taxon>
        <taxon>Cyanophyceae</taxon>
        <taxon>Oscillatoriophycideae</taxon>
        <taxon>Aerosakkonematales</taxon>
        <taxon>Aerosakkonemataceae</taxon>
        <taxon>Microseira</taxon>
    </lineage>
</organism>
<evidence type="ECO:0000313" key="1">
    <source>
        <dbReference type="EMBL" id="GET40747.1"/>
    </source>
</evidence>
<accession>A0AAV3XK00</accession>
<protein>
    <recommendedName>
        <fullName evidence="3">PEP-CTERM protein-sorting domain-containing protein</fullName>
    </recommendedName>
</protein>
<evidence type="ECO:0000313" key="2">
    <source>
        <dbReference type="Proteomes" id="UP001050975"/>
    </source>
</evidence>
<reference evidence="1" key="1">
    <citation type="submission" date="2019-10" db="EMBL/GenBank/DDBJ databases">
        <title>Draft genome sequece of Microseira wollei NIES-4236.</title>
        <authorList>
            <person name="Yamaguchi H."/>
            <person name="Suzuki S."/>
            <person name="Kawachi M."/>
        </authorList>
    </citation>
    <scope>NUCLEOTIDE SEQUENCE</scope>
    <source>
        <strain evidence="1">NIES-4236</strain>
    </source>
</reference>
<gene>
    <name evidence="1" type="ORF">MiSe_55580</name>
</gene>
<comment type="caution">
    <text evidence="1">The sequence shown here is derived from an EMBL/GenBank/DDBJ whole genome shotgun (WGS) entry which is preliminary data.</text>
</comment>
<dbReference type="EMBL" id="BLAY01000099">
    <property type="protein sequence ID" value="GET40747.1"/>
    <property type="molecule type" value="Genomic_DNA"/>
</dbReference>
<sequence>MRSPIEQISSSLQAAIVSIAFEELQGGFCMSFFQTSKMMMTAAVIIGFAASPSLAATFNAAADFSTTNNPNGVWQYGWSSSLGSTFNLYPNFTNDAGFVGWRDPSITYFSAPTVVNNNTGSPINVSTVTLEPGLTFHPGFNGQYSIVRWTAPEDGTYSLATKFAGADFVGPTTTDVHVLHNGISLFNDLVNGFGASSAKLFTNTLFVNAGDTIDFAVGYGNGNFYSDSTSLAATISSATPPESVPEPGSALGLLVFGTFGAGFLLKRKQQQLSQDSSIK</sequence>
<name>A0AAV3XK00_9CYAN</name>
<proteinExistence type="predicted"/>
<keyword evidence="2" id="KW-1185">Reference proteome</keyword>